<organism evidence="3 4">
    <name type="scientific">Paenibacillus roseus</name>
    <dbReference type="NCBI Taxonomy" id="2798579"/>
    <lineage>
        <taxon>Bacteria</taxon>
        <taxon>Bacillati</taxon>
        <taxon>Bacillota</taxon>
        <taxon>Bacilli</taxon>
        <taxon>Bacillales</taxon>
        <taxon>Paenibacillaceae</taxon>
        <taxon>Paenibacillus</taxon>
    </lineage>
</organism>
<dbReference type="InterPro" id="IPR050194">
    <property type="entry name" value="Glycosyltransferase_grp1"/>
</dbReference>
<dbReference type="InterPro" id="IPR001296">
    <property type="entry name" value="Glyco_trans_1"/>
</dbReference>
<dbReference type="EMBL" id="JAELUP010000001">
    <property type="protein sequence ID" value="MBJ6359788.1"/>
    <property type="molecule type" value="Genomic_DNA"/>
</dbReference>
<dbReference type="PANTHER" id="PTHR45947">
    <property type="entry name" value="SULFOQUINOVOSYL TRANSFERASE SQD2"/>
    <property type="match status" value="1"/>
</dbReference>
<dbReference type="GO" id="GO:0016757">
    <property type="term" value="F:glycosyltransferase activity"/>
    <property type="evidence" value="ECO:0007669"/>
    <property type="project" value="InterPro"/>
</dbReference>
<dbReference type="AlphaFoldDB" id="A0A934J3P0"/>
<evidence type="ECO:0000313" key="4">
    <source>
        <dbReference type="Proteomes" id="UP000640274"/>
    </source>
</evidence>
<sequence length="384" mass="43974">MRVAIVHDYLNQMGGAERVVAVFRRLFPDAPIYTTIVDEKKLLPELKGASIRTTWMQHIPGIQRYFKLFFWLYPFAVRSVKLDDYDLVISSSSAYAKGVRKPKHAVHVCYCHTPMRFAWDFDTYMNDVSAPGWAKKLSKLTTGLLRRWDRRNSRDVDLLIANSTIVRQRIRDCYDMASDLIFPPVDVDRFEKSEPVKPPEEDYFLVVSRLVSYKRIDLAVKACSAAGKKLIIIGSGPDKGRLQAMAGSTVQFMGRLSDEEVTGYMAHCKALLFPGIEDFGITPLEANACGRPVIAFRGGGALDTIREGLNGLFFDRQTPDSLKMALERLEGERWNQEIIREYARGFNEQRFIAELRQRIEQTLDKKQAVRRPAARISRQRQERA</sequence>
<dbReference type="SUPFAM" id="SSF53756">
    <property type="entry name" value="UDP-Glycosyltransferase/glycogen phosphorylase"/>
    <property type="match status" value="1"/>
</dbReference>
<comment type="caution">
    <text evidence="3">The sequence shown here is derived from an EMBL/GenBank/DDBJ whole genome shotgun (WGS) entry which is preliminary data.</text>
</comment>
<evidence type="ECO:0000313" key="3">
    <source>
        <dbReference type="EMBL" id="MBJ6359788.1"/>
    </source>
</evidence>
<accession>A0A934J3P0</accession>
<dbReference type="Gene3D" id="3.40.50.2000">
    <property type="entry name" value="Glycogen Phosphorylase B"/>
    <property type="match status" value="2"/>
</dbReference>
<dbReference type="InterPro" id="IPR028098">
    <property type="entry name" value="Glyco_trans_4-like_N"/>
</dbReference>
<gene>
    <name evidence="3" type="ORF">JFN88_00395</name>
</gene>
<dbReference type="Pfam" id="PF13439">
    <property type="entry name" value="Glyco_transf_4"/>
    <property type="match status" value="1"/>
</dbReference>
<dbReference type="PANTHER" id="PTHR45947:SF3">
    <property type="entry name" value="SULFOQUINOVOSYL TRANSFERASE SQD2"/>
    <property type="match status" value="1"/>
</dbReference>
<evidence type="ECO:0000259" key="2">
    <source>
        <dbReference type="Pfam" id="PF13439"/>
    </source>
</evidence>
<evidence type="ECO:0000259" key="1">
    <source>
        <dbReference type="Pfam" id="PF00534"/>
    </source>
</evidence>
<feature type="domain" description="Glycosyl transferase family 1" evidence="1">
    <location>
        <begin position="191"/>
        <end position="344"/>
    </location>
</feature>
<feature type="domain" description="Glycosyltransferase subfamily 4-like N-terminal" evidence="2">
    <location>
        <begin position="13"/>
        <end position="189"/>
    </location>
</feature>
<keyword evidence="4" id="KW-1185">Reference proteome</keyword>
<name>A0A934J3P0_9BACL</name>
<dbReference type="Proteomes" id="UP000640274">
    <property type="component" value="Unassembled WGS sequence"/>
</dbReference>
<proteinExistence type="predicted"/>
<dbReference type="Pfam" id="PF00534">
    <property type="entry name" value="Glycos_transf_1"/>
    <property type="match status" value="1"/>
</dbReference>
<reference evidence="3" key="1">
    <citation type="submission" date="2020-12" db="EMBL/GenBank/DDBJ databases">
        <authorList>
            <person name="Huq M.A."/>
        </authorList>
    </citation>
    <scope>NUCLEOTIDE SEQUENCE</scope>
    <source>
        <strain evidence="3">MAHUQ-46</strain>
    </source>
</reference>
<protein>
    <submittedName>
        <fullName evidence="3">Glycosyltransferase</fullName>
    </submittedName>
</protein>